<evidence type="ECO:0008006" key="2">
    <source>
        <dbReference type="Google" id="ProtNLM"/>
    </source>
</evidence>
<dbReference type="EMBL" id="MLJW01002387">
    <property type="protein sequence ID" value="OIQ74780.1"/>
    <property type="molecule type" value="Genomic_DNA"/>
</dbReference>
<proteinExistence type="predicted"/>
<comment type="caution">
    <text evidence="1">The sequence shown here is derived from an EMBL/GenBank/DDBJ whole genome shotgun (WGS) entry which is preliminary data.</text>
</comment>
<organism evidence="1">
    <name type="scientific">mine drainage metagenome</name>
    <dbReference type="NCBI Taxonomy" id="410659"/>
    <lineage>
        <taxon>unclassified sequences</taxon>
        <taxon>metagenomes</taxon>
        <taxon>ecological metagenomes</taxon>
    </lineage>
</organism>
<evidence type="ECO:0000313" key="1">
    <source>
        <dbReference type="EMBL" id="OIQ74780.1"/>
    </source>
</evidence>
<reference evidence="1" key="1">
    <citation type="submission" date="2016-10" db="EMBL/GenBank/DDBJ databases">
        <title>Sequence of Gallionella enrichment culture.</title>
        <authorList>
            <person name="Poehlein A."/>
            <person name="Muehling M."/>
            <person name="Daniel R."/>
        </authorList>
    </citation>
    <scope>NUCLEOTIDE SEQUENCE</scope>
</reference>
<protein>
    <recommendedName>
        <fullName evidence="2">HTH merR-type domain-containing protein</fullName>
    </recommendedName>
</protein>
<name>A0A1J5Q4D6_9ZZZZ</name>
<sequence length="87" mass="10041">MLRCKKGYTFNKITVLLRDCGIKLTESSVRVYYSQMLPAREEECIIKMEEQALLLEEIMKETKDNKISSIAGKVAEILARRRVPDGF</sequence>
<accession>A0A1J5Q4D6</accession>
<dbReference type="AlphaFoldDB" id="A0A1J5Q4D6"/>
<gene>
    <name evidence="1" type="ORF">GALL_435630</name>
</gene>